<evidence type="ECO:0000256" key="1">
    <source>
        <dbReference type="ARBA" id="ARBA00001805"/>
    </source>
</evidence>
<keyword evidence="3" id="KW-0125">Carotenoid biosynthesis</keyword>
<dbReference type="GO" id="GO:0010287">
    <property type="term" value="C:plastoglobule"/>
    <property type="evidence" value="ECO:0007669"/>
    <property type="project" value="UniProtKB-ARBA"/>
</dbReference>
<dbReference type="GO" id="GO:0046905">
    <property type="term" value="F:15-cis-phytoene synthase activity"/>
    <property type="evidence" value="ECO:0007669"/>
    <property type="project" value="UniProtKB-EC"/>
</dbReference>
<evidence type="ECO:0000256" key="2">
    <source>
        <dbReference type="ARBA" id="ARBA00012396"/>
    </source>
</evidence>
<name>A0A8J5FRP3_ZINOF</name>
<evidence type="ECO:0000313" key="4">
    <source>
        <dbReference type="EMBL" id="KAG6489206.1"/>
    </source>
</evidence>
<dbReference type="SUPFAM" id="SSF48576">
    <property type="entry name" value="Terpenoid synthases"/>
    <property type="match status" value="1"/>
</dbReference>
<dbReference type="Proteomes" id="UP000734854">
    <property type="component" value="Unassembled WGS sequence"/>
</dbReference>
<comment type="catalytic activity">
    <reaction evidence="1">
        <text>2 (2E,6E,10E)-geranylgeranyl diphosphate = 15-cis-phytoene + 2 diphosphate</text>
        <dbReference type="Rhea" id="RHEA:34475"/>
        <dbReference type="ChEBI" id="CHEBI:27787"/>
        <dbReference type="ChEBI" id="CHEBI:33019"/>
        <dbReference type="ChEBI" id="CHEBI:58756"/>
        <dbReference type="EC" id="2.5.1.32"/>
    </reaction>
</comment>
<reference evidence="4 5" key="1">
    <citation type="submission" date="2020-08" db="EMBL/GenBank/DDBJ databases">
        <title>Plant Genome Project.</title>
        <authorList>
            <person name="Zhang R.-G."/>
        </authorList>
    </citation>
    <scope>NUCLEOTIDE SEQUENCE [LARGE SCALE GENOMIC DNA]</scope>
    <source>
        <tissue evidence="4">Rhizome</tissue>
    </source>
</reference>
<dbReference type="GO" id="GO:0016117">
    <property type="term" value="P:carotenoid biosynthetic process"/>
    <property type="evidence" value="ECO:0007669"/>
    <property type="project" value="UniProtKB-KW"/>
</dbReference>
<evidence type="ECO:0000256" key="3">
    <source>
        <dbReference type="ARBA" id="ARBA00022746"/>
    </source>
</evidence>
<organism evidence="4 5">
    <name type="scientific">Zingiber officinale</name>
    <name type="common">Ginger</name>
    <name type="synonym">Amomum zingiber</name>
    <dbReference type="NCBI Taxonomy" id="94328"/>
    <lineage>
        <taxon>Eukaryota</taxon>
        <taxon>Viridiplantae</taxon>
        <taxon>Streptophyta</taxon>
        <taxon>Embryophyta</taxon>
        <taxon>Tracheophyta</taxon>
        <taxon>Spermatophyta</taxon>
        <taxon>Magnoliopsida</taxon>
        <taxon>Liliopsida</taxon>
        <taxon>Zingiberales</taxon>
        <taxon>Zingiberaceae</taxon>
        <taxon>Zingiber</taxon>
    </lineage>
</organism>
<dbReference type="AlphaFoldDB" id="A0A8J5FRP3"/>
<dbReference type="Gene3D" id="1.10.600.10">
    <property type="entry name" value="Farnesyl Diphosphate Synthase"/>
    <property type="match status" value="1"/>
</dbReference>
<sequence length="107" mass="12062">MSVPVMGIAPDSKASIESVYNAALALGIANQLTNILREVREDSRRGRVYLPQDELSRAGVSGDDIFQGKVTERWRNFMKGQIKRARMFFVEAEKGIYELNSASRWPV</sequence>
<dbReference type="EMBL" id="JACMSC010000014">
    <property type="protein sequence ID" value="KAG6489206.1"/>
    <property type="molecule type" value="Genomic_DNA"/>
</dbReference>
<proteinExistence type="predicted"/>
<protein>
    <recommendedName>
        <fullName evidence="2">15-cis-phytoene synthase</fullName>
        <ecNumber evidence="2">2.5.1.32</ecNumber>
    </recommendedName>
</protein>
<dbReference type="InterPro" id="IPR008949">
    <property type="entry name" value="Isoprenoid_synthase_dom_sf"/>
</dbReference>
<comment type="caution">
    <text evidence="4">The sequence shown here is derived from an EMBL/GenBank/DDBJ whole genome shotgun (WGS) entry which is preliminary data.</text>
</comment>
<evidence type="ECO:0000313" key="5">
    <source>
        <dbReference type="Proteomes" id="UP000734854"/>
    </source>
</evidence>
<dbReference type="InterPro" id="IPR002060">
    <property type="entry name" value="Squ/phyt_synthse"/>
</dbReference>
<dbReference type="PANTHER" id="PTHR31480">
    <property type="entry name" value="BIFUNCTIONAL LYCOPENE CYCLASE/PHYTOENE SYNTHASE"/>
    <property type="match status" value="1"/>
</dbReference>
<keyword evidence="5" id="KW-1185">Reference proteome</keyword>
<gene>
    <name evidence="4" type="ORF">ZIOFF_050467</name>
</gene>
<accession>A0A8J5FRP3</accession>
<dbReference type="Pfam" id="PF00494">
    <property type="entry name" value="SQS_PSY"/>
    <property type="match status" value="1"/>
</dbReference>
<dbReference type="EC" id="2.5.1.32" evidence="2"/>